<proteinExistence type="predicted"/>
<dbReference type="EMBL" id="BART01037081">
    <property type="protein sequence ID" value="GAH05564.1"/>
    <property type="molecule type" value="Genomic_DNA"/>
</dbReference>
<gene>
    <name evidence="1" type="ORF">S01H4_62223</name>
</gene>
<name>X1DKN3_9ZZZZ</name>
<protein>
    <submittedName>
        <fullName evidence="1">Uncharacterized protein</fullName>
    </submittedName>
</protein>
<accession>X1DKN3</accession>
<reference evidence="1" key="1">
    <citation type="journal article" date="2014" name="Front. Microbiol.">
        <title>High frequency of phylogenetically diverse reductive dehalogenase-homologous genes in deep subseafloor sedimentary metagenomes.</title>
        <authorList>
            <person name="Kawai M."/>
            <person name="Futagami T."/>
            <person name="Toyoda A."/>
            <person name="Takaki Y."/>
            <person name="Nishi S."/>
            <person name="Hori S."/>
            <person name="Arai W."/>
            <person name="Tsubouchi T."/>
            <person name="Morono Y."/>
            <person name="Uchiyama I."/>
            <person name="Ito T."/>
            <person name="Fujiyama A."/>
            <person name="Inagaki F."/>
            <person name="Takami H."/>
        </authorList>
    </citation>
    <scope>NUCLEOTIDE SEQUENCE</scope>
    <source>
        <strain evidence="1">Expedition CK06-06</strain>
    </source>
</reference>
<organism evidence="1">
    <name type="scientific">marine sediment metagenome</name>
    <dbReference type="NCBI Taxonomy" id="412755"/>
    <lineage>
        <taxon>unclassified sequences</taxon>
        <taxon>metagenomes</taxon>
        <taxon>ecological metagenomes</taxon>
    </lineage>
</organism>
<feature type="non-terminal residue" evidence="1">
    <location>
        <position position="40"/>
    </location>
</feature>
<dbReference type="AlphaFoldDB" id="X1DKN3"/>
<evidence type="ECO:0000313" key="1">
    <source>
        <dbReference type="EMBL" id="GAH05564.1"/>
    </source>
</evidence>
<sequence length="40" mass="4662">MCRITATPYDKLKLMLNKGIKPEKLKEIKKGLKNHLYSCL</sequence>
<comment type="caution">
    <text evidence="1">The sequence shown here is derived from an EMBL/GenBank/DDBJ whole genome shotgun (WGS) entry which is preliminary data.</text>
</comment>